<comment type="caution">
    <text evidence="2">The sequence shown here is derived from an EMBL/GenBank/DDBJ whole genome shotgun (WGS) entry which is preliminary data.</text>
</comment>
<gene>
    <name evidence="2" type="ORF">PUN28_017413</name>
</gene>
<dbReference type="AlphaFoldDB" id="A0AAW2ELM1"/>
<accession>A0AAW2ELM1</accession>
<name>A0AAW2ELM1_9HYME</name>
<evidence type="ECO:0000313" key="2">
    <source>
        <dbReference type="EMBL" id="KAL0104653.1"/>
    </source>
</evidence>
<dbReference type="Proteomes" id="UP001430953">
    <property type="component" value="Unassembled WGS sequence"/>
</dbReference>
<proteinExistence type="predicted"/>
<keyword evidence="3" id="KW-1185">Reference proteome</keyword>
<organism evidence="2 3">
    <name type="scientific">Cardiocondyla obscurior</name>
    <dbReference type="NCBI Taxonomy" id="286306"/>
    <lineage>
        <taxon>Eukaryota</taxon>
        <taxon>Metazoa</taxon>
        <taxon>Ecdysozoa</taxon>
        <taxon>Arthropoda</taxon>
        <taxon>Hexapoda</taxon>
        <taxon>Insecta</taxon>
        <taxon>Pterygota</taxon>
        <taxon>Neoptera</taxon>
        <taxon>Endopterygota</taxon>
        <taxon>Hymenoptera</taxon>
        <taxon>Apocrita</taxon>
        <taxon>Aculeata</taxon>
        <taxon>Formicoidea</taxon>
        <taxon>Formicidae</taxon>
        <taxon>Myrmicinae</taxon>
        <taxon>Cardiocondyla</taxon>
    </lineage>
</organism>
<reference evidence="2 3" key="1">
    <citation type="submission" date="2023-03" db="EMBL/GenBank/DDBJ databases">
        <title>High recombination rates correlate with genetic variation in Cardiocondyla obscurior ants.</title>
        <authorList>
            <person name="Errbii M."/>
        </authorList>
    </citation>
    <scope>NUCLEOTIDE SEQUENCE [LARGE SCALE GENOMIC DNA]</scope>
    <source>
        <strain evidence="2">Alpha-2009</strain>
        <tissue evidence="2">Whole body</tissue>
    </source>
</reference>
<dbReference type="EMBL" id="JADYXP020000020">
    <property type="protein sequence ID" value="KAL0104653.1"/>
    <property type="molecule type" value="Genomic_DNA"/>
</dbReference>
<evidence type="ECO:0000256" key="1">
    <source>
        <dbReference type="SAM" id="MobiDB-lite"/>
    </source>
</evidence>
<evidence type="ECO:0000313" key="3">
    <source>
        <dbReference type="Proteomes" id="UP001430953"/>
    </source>
</evidence>
<sequence length="83" mass="9956">MYARRRKDCAPEDRRPCEEKQDEGKKEKWKVRWKRCDRCGEDGDAVTPEVSPPRNTRNISLPARTHYLSFNESVVNVNYYFLY</sequence>
<protein>
    <submittedName>
        <fullName evidence="2">Uncharacterized protein</fullName>
    </submittedName>
</protein>
<feature type="compositionally biased region" description="Basic and acidic residues" evidence="1">
    <location>
        <begin position="8"/>
        <end position="26"/>
    </location>
</feature>
<feature type="region of interest" description="Disordered" evidence="1">
    <location>
        <begin position="1"/>
        <end position="26"/>
    </location>
</feature>